<dbReference type="OrthoDB" id="8195871at2"/>
<reference evidence="2 3" key="1">
    <citation type="submission" date="2019-06" db="EMBL/GenBank/DDBJ databases">
        <title>Sequencing the genomes of 1000 actinobacteria strains.</title>
        <authorList>
            <person name="Klenk H.-P."/>
        </authorList>
    </citation>
    <scope>NUCLEOTIDE SEQUENCE [LARGE SCALE GENOMIC DNA]</scope>
    <source>
        <strain evidence="2 3">DSM 45301</strain>
    </source>
</reference>
<proteinExistence type="predicted"/>
<dbReference type="Proteomes" id="UP000315677">
    <property type="component" value="Unassembled WGS sequence"/>
</dbReference>
<keyword evidence="3" id="KW-1185">Reference proteome</keyword>
<sequence length="338" mass="35527">MRPHDTTVNRRQVLAAFGWGVGGVVLLGAASACGGSGGGGAGSSHQGEVAVTHMETNISAVPFLVAAELGYYRDEGLELDLVSFPGGTDTVRGVSTMGLGMPATLPAFTAHQKGQRDLRLIAGCDNRARAVFLVPADSELHSIEQLRGKRIAASQPGSITTYFATRIAREVGLTPGQDVEILHVGGTTEAWTATTQGLADVAWSFPPTSEVLISEGKARQLFDTSDYVTSWTDTTHWATQSFIDDHPDTIAAFLRAQQRAIDTISGDLETAAPAYARRGGISLEVARSVLRQAADGLDLAIDRAAVDEVIRAGGELGQIDPTAVDVDSIVIADFVEGV</sequence>
<evidence type="ECO:0000313" key="2">
    <source>
        <dbReference type="EMBL" id="TQM11022.1"/>
    </source>
</evidence>
<evidence type="ECO:0000313" key="3">
    <source>
        <dbReference type="Proteomes" id="UP000315677"/>
    </source>
</evidence>
<feature type="domain" description="SsuA/THI5-like" evidence="1">
    <location>
        <begin position="59"/>
        <end position="264"/>
    </location>
</feature>
<dbReference type="Pfam" id="PF09084">
    <property type="entry name" value="NMT1"/>
    <property type="match status" value="1"/>
</dbReference>
<dbReference type="Gene3D" id="3.40.190.10">
    <property type="entry name" value="Periplasmic binding protein-like II"/>
    <property type="match status" value="2"/>
</dbReference>
<name>A0A543DNW0_9PSEU</name>
<protein>
    <submittedName>
        <fullName evidence="2">ABC-type nitrate/sulfonate/bicarbonate transport system substrate-binding protein</fullName>
    </submittedName>
</protein>
<organism evidence="2 3">
    <name type="scientific">Pseudonocardia kunmingensis</name>
    <dbReference type="NCBI Taxonomy" id="630975"/>
    <lineage>
        <taxon>Bacteria</taxon>
        <taxon>Bacillati</taxon>
        <taxon>Actinomycetota</taxon>
        <taxon>Actinomycetes</taxon>
        <taxon>Pseudonocardiales</taxon>
        <taxon>Pseudonocardiaceae</taxon>
        <taxon>Pseudonocardia</taxon>
    </lineage>
</organism>
<evidence type="ECO:0000259" key="1">
    <source>
        <dbReference type="Pfam" id="PF09084"/>
    </source>
</evidence>
<dbReference type="InterPro" id="IPR015168">
    <property type="entry name" value="SsuA/THI5"/>
</dbReference>
<dbReference type="EMBL" id="VFPA01000002">
    <property type="protein sequence ID" value="TQM11022.1"/>
    <property type="molecule type" value="Genomic_DNA"/>
</dbReference>
<gene>
    <name evidence="2" type="ORF">FB558_3553</name>
</gene>
<dbReference type="RefSeq" id="WP_142054819.1">
    <property type="nucleotide sequence ID" value="NZ_VFPA01000002.1"/>
</dbReference>
<dbReference type="PANTHER" id="PTHR30024">
    <property type="entry name" value="ALIPHATIC SULFONATES-BINDING PROTEIN-RELATED"/>
    <property type="match status" value="1"/>
</dbReference>
<dbReference type="SUPFAM" id="SSF53850">
    <property type="entry name" value="Periplasmic binding protein-like II"/>
    <property type="match status" value="1"/>
</dbReference>
<dbReference type="PROSITE" id="PS51257">
    <property type="entry name" value="PROKAR_LIPOPROTEIN"/>
    <property type="match status" value="1"/>
</dbReference>
<dbReference type="PROSITE" id="PS51318">
    <property type="entry name" value="TAT"/>
    <property type="match status" value="1"/>
</dbReference>
<dbReference type="AlphaFoldDB" id="A0A543DNW0"/>
<accession>A0A543DNW0</accession>
<comment type="caution">
    <text evidence="2">The sequence shown here is derived from an EMBL/GenBank/DDBJ whole genome shotgun (WGS) entry which is preliminary data.</text>
</comment>
<dbReference type="InterPro" id="IPR006311">
    <property type="entry name" value="TAT_signal"/>
</dbReference>